<feature type="transmembrane region" description="Helical" evidence="10">
    <location>
        <begin position="302"/>
        <end position="324"/>
    </location>
</feature>
<evidence type="ECO:0000256" key="6">
    <source>
        <dbReference type="ARBA" id="ARBA00023157"/>
    </source>
</evidence>
<evidence type="ECO:0000256" key="3">
    <source>
        <dbReference type="ARBA" id="ARBA00022741"/>
    </source>
</evidence>
<evidence type="ECO:0000256" key="10">
    <source>
        <dbReference type="SAM" id="Phobius"/>
    </source>
</evidence>
<dbReference type="InterPro" id="IPR045274">
    <property type="entry name" value="WAK-like"/>
</dbReference>
<keyword evidence="12" id="KW-0675">Receptor</keyword>
<keyword evidence="10" id="KW-0472">Membrane</keyword>
<dbReference type="GO" id="GO:0004674">
    <property type="term" value="F:protein serine/threonine kinase activity"/>
    <property type="evidence" value="ECO:0007669"/>
    <property type="project" value="TreeGrafter"/>
</dbReference>
<dbReference type="SMART" id="SM00220">
    <property type="entry name" value="S_TKc"/>
    <property type="match status" value="1"/>
</dbReference>
<comment type="catalytic activity">
    <reaction evidence="8">
        <text>L-seryl-[protein] + ATP = O-phospho-L-seryl-[protein] + ADP + H(+)</text>
        <dbReference type="Rhea" id="RHEA:17989"/>
        <dbReference type="Rhea" id="RHEA-COMP:9863"/>
        <dbReference type="Rhea" id="RHEA-COMP:11604"/>
        <dbReference type="ChEBI" id="CHEBI:15378"/>
        <dbReference type="ChEBI" id="CHEBI:29999"/>
        <dbReference type="ChEBI" id="CHEBI:30616"/>
        <dbReference type="ChEBI" id="CHEBI:83421"/>
        <dbReference type="ChEBI" id="CHEBI:456216"/>
    </reaction>
</comment>
<dbReference type="InterPro" id="IPR011009">
    <property type="entry name" value="Kinase-like_dom_sf"/>
</dbReference>
<comment type="caution">
    <text evidence="12">The sequence shown here is derived from an EMBL/GenBank/DDBJ whole genome shotgun (WGS) entry which is preliminary data.</text>
</comment>
<evidence type="ECO:0000256" key="9">
    <source>
        <dbReference type="ARBA" id="ARBA00047951"/>
    </source>
</evidence>
<dbReference type="EMBL" id="JAAIUW010000002">
    <property type="protein sequence ID" value="KAF7842365.1"/>
    <property type="molecule type" value="Genomic_DNA"/>
</dbReference>
<dbReference type="CDD" id="cd14066">
    <property type="entry name" value="STKc_IRAK"/>
    <property type="match status" value="1"/>
</dbReference>
<sequence length="691" mass="77906">MLLSISWVIISSASDNNIGIAQPGCDWSCGGIQIPYPFGMNDPRCYIDNWFEIECRKNNSSPFLKSINVEVTRFINDDVVQIQNPVNRWNCPNDTENAESVVDLRLSPFVYSQERNKFVAISCDNLVLLVSHNGSEIGGCVSICGEEEEVGPQKDRNNDDVVIRDGCLGRYCCQTTLPRYLNEYNTTSFSIEGITNQNVSPGECGYALIGDDDWMNNNGTSKRVSDIKKLGYVPAMLEWEIPDLNLTLNNPPNAICSESNITSSGKKGYRCKCKDGYYGNPYMSDGCTRLQSSADKYSITSLVLSTSLGSIAFLVGIWWSYKIIKRRRINNRKRKYFKQNGGLLLHQGLSSGDVNFDKTKLFTLKDLEKATNHFSVNRVLGNGGQGTVYKGMLLDGQIVAVKKFKVQGNVEEFINEVLILSQINHRNVVKLLGFCLETRFPLLVYEFIPNGNLYEYLHEQNEEFPMTWETRLRIAIEVAGALFYLHSAASQPIYHRDVKSTNILLDEKYRAKVADFGTSRMVSIEDTHLTTLVQGTFGYLDPEYFHTSQFTEKSDVYSFGVVLVELLTGQKPISSSCLRPEEAKSLSSYFVMCMEEDRLCEILDKRIVEEGNRDDIMAVGNLAWRCLELNGRKRPTMKEVTMELQGIQNLGKRSLSSSISLKNHEAWDAIFASTSPMESETSSSLEITPFF</sequence>
<evidence type="ECO:0000259" key="11">
    <source>
        <dbReference type="PROSITE" id="PS50011"/>
    </source>
</evidence>
<dbReference type="PROSITE" id="PS00108">
    <property type="entry name" value="PROTEIN_KINASE_ST"/>
    <property type="match status" value="1"/>
</dbReference>
<dbReference type="PANTHER" id="PTHR27005">
    <property type="entry name" value="WALL-ASSOCIATED RECEPTOR KINASE-LIKE 21"/>
    <property type="match status" value="1"/>
</dbReference>
<keyword evidence="6" id="KW-1015">Disulfide bond</keyword>
<dbReference type="Pfam" id="PF13947">
    <property type="entry name" value="GUB_WAK_bind"/>
    <property type="match status" value="1"/>
</dbReference>
<dbReference type="Proteomes" id="UP000634136">
    <property type="component" value="Unassembled WGS sequence"/>
</dbReference>
<keyword evidence="10" id="KW-1133">Transmembrane helix</keyword>
<keyword evidence="13" id="KW-1185">Reference proteome</keyword>
<dbReference type="Gene3D" id="3.30.200.20">
    <property type="entry name" value="Phosphorylase Kinase, domain 1"/>
    <property type="match status" value="1"/>
</dbReference>
<keyword evidence="10" id="KW-0812">Transmembrane</keyword>
<keyword evidence="3" id="KW-0547">Nucleotide-binding</keyword>
<protein>
    <submittedName>
        <fullName evidence="12">Wall-associated receptor kinase-like 10</fullName>
    </submittedName>
</protein>
<dbReference type="PROSITE" id="PS50011">
    <property type="entry name" value="PROTEIN_KINASE_DOM"/>
    <property type="match status" value="1"/>
</dbReference>
<evidence type="ECO:0000256" key="2">
    <source>
        <dbReference type="ARBA" id="ARBA00022729"/>
    </source>
</evidence>
<dbReference type="FunFam" id="1.10.510.10:FF:000084">
    <property type="entry name" value="Wall-associated receptor kinase 2"/>
    <property type="match status" value="1"/>
</dbReference>
<dbReference type="OrthoDB" id="4062651at2759"/>
<name>A0A834XC17_9FABA</name>
<reference evidence="12" key="1">
    <citation type="submission" date="2020-09" db="EMBL/GenBank/DDBJ databases">
        <title>Genome-Enabled Discovery of Anthraquinone Biosynthesis in Senna tora.</title>
        <authorList>
            <person name="Kang S.-H."/>
            <person name="Pandey R.P."/>
            <person name="Lee C.-M."/>
            <person name="Sim J.-S."/>
            <person name="Jeong J.-T."/>
            <person name="Choi B.-S."/>
            <person name="Jung M."/>
            <person name="Ginzburg D."/>
            <person name="Zhao K."/>
            <person name="Won S.Y."/>
            <person name="Oh T.-J."/>
            <person name="Yu Y."/>
            <person name="Kim N.-H."/>
            <person name="Lee O.R."/>
            <person name="Lee T.-H."/>
            <person name="Bashyal P."/>
            <person name="Kim T.-S."/>
            <person name="Lee W.-H."/>
            <person name="Kawkins C."/>
            <person name="Kim C.-K."/>
            <person name="Kim J.S."/>
            <person name="Ahn B.O."/>
            <person name="Rhee S.Y."/>
            <person name="Sohng J.K."/>
        </authorList>
    </citation>
    <scope>NUCLEOTIDE SEQUENCE</scope>
    <source>
        <tissue evidence="12">Leaf</tissue>
    </source>
</reference>
<accession>A0A834XC17</accession>
<evidence type="ECO:0000256" key="7">
    <source>
        <dbReference type="ARBA" id="ARBA00023180"/>
    </source>
</evidence>
<evidence type="ECO:0000256" key="4">
    <source>
        <dbReference type="ARBA" id="ARBA00022777"/>
    </source>
</evidence>
<proteinExistence type="predicted"/>
<organism evidence="12 13">
    <name type="scientific">Senna tora</name>
    <dbReference type="NCBI Taxonomy" id="362788"/>
    <lineage>
        <taxon>Eukaryota</taxon>
        <taxon>Viridiplantae</taxon>
        <taxon>Streptophyta</taxon>
        <taxon>Embryophyta</taxon>
        <taxon>Tracheophyta</taxon>
        <taxon>Spermatophyta</taxon>
        <taxon>Magnoliopsida</taxon>
        <taxon>eudicotyledons</taxon>
        <taxon>Gunneridae</taxon>
        <taxon>Pentapetalae</taxon>
        <taxon>rosids</taxon>
        <taxon>fabids</taxon>
        <taxon>Fabales</taxon>
        <taxon>Fabaceae</taxon>
        <taxon>Caesalpinioideae</taxon>
        <taxon>Cassia clade</taxon>
        <taxon>Senna</taxon>
    </lineage>
</organism>
<evidence type="ECO:0000256" key="5">
    <source>
        <dbReference type="ARBA" id="ARBA00022840"/>
    </source>
</evidence>
<dbReference type="InterPro" id="IPR000719">
    <property type="entry name" value="Prot_kinase_dom"/>
</dbReference>
<feature type="domain" description="Protein kinase" evidence="11">
    <location>
        <begin position="374"/>
        <end position="647"/>
    </location>
</feature>
<dbReference type="GO" id="GO:0005524">
    <property type="term" value="F:ATP binding"/>
    <property type="evidence" value="ECO:0007669"/>
    <property type="project" value="UniProtKB-KW"/>
</dbReference>
<dbReference type="GO" id="GO:0007166">
    <property type="term" value="P:cell surface receptor signaling pathway"/>
    <property type="evidence" value="ECO:0007669"/>
    <property type="project" value="InterPro"/>
</dbReference>
<dbReference type="SUPFAM" id="SSF56112">
    <property type="entry name" value="Protein kinase-like (PK-like)"/>
    <property type="match status" value="1"/>
</dbReference>
<dbReference type="Pfam" id="PF07714">
    <property type="entry name" value="PK_Tyr_Ser-Thr"/>
    <property type="match status" value="1"/>
</dbReference>
<dbReference type="FunFam" id="3.30.200.20:FF:000162">
    <property type="entry name" value="Adenine nucleotide alpha hydrolase-like domain kinase"/>
    <property type="match status" value="1"/>
</dbReference>
<keyword evidence="4 12" id="KW-0418">Kinase</keyword>
<keyword evidence="5" id="KW-0067">ATP-binding</keyword>
<dbReference type="InterPro" id="IPR001245">
    <property type="entry name" value="Ser-Thr/Tyr_kinase_cat_dom"/>
</dbReference>
<dbReference type="InterPro" id="IPR008271">
    <property type="entry name" value="Ser/Thr_kinase_AS"/>
</dbReference>
<dbReference type="AlphaFoldDB" id="A0A834XC17"/>
<evidence type="ECO:0000256" key="8">
    <source>
        <dbReference type="ARBA" id="ARBA00047558"/>
    </source>
</evidence>
<evidence type="ECO:0000313" key="13">
    <source>
        <dbReference type="Proteomes" id="UP000634136"/>
    </source>
</evidence>
<keyword evidence="7" id="KW-0325">Glycoprotein</keyword>
<evidence type="ECO:0000313" key="12">
    <source>
        <dbReference type="EMBL" id="KAF7842365.1"/>
    </source>
</evidence>
<keyword evidence="4 12" id="KW-0808">Transferase</keyword>
<comment type="catalytic activity">
    <reaction evidence="9">
        <text>L-threonyl-[protein] + ATP = O-phospho-L-threonyl-[protein] + ADP + H(+)</text>
        <dbReference type="Rhea" id="RHEA:46608"/>
        <dbReference type="Rhea" id="RHEA-COMP:11060"/>
        <dbReference type="Rhea" id="RHEA-COMP:11605"/>
        <dbReference type="ChEBI" id="CHEBI:15378"/>
        <dbReference type="ChEBI" id="CHEBI:30013"/>
        <dbReference type="ChEBI" id="CHEBI:30616"/>
        <dbReference type="ChEBI" id="CHEBI:61977"/>
        <dbReference type="ChEBI" id="CHEBI:456216"/>
    </reaction>
</comment>
<dbReference type="PANTHER" id="PTHR27005:SF526">
    <property type="entry name" value="WALL ASSOCIATED KINASE-LIKE PROTEIN"/>
    <property type="match status" value="1"/>
</dbReference>
<gene>
    <name evidence="12" type="ORF">G2W53_004663</name>
</gene>
<evidence type="ECO:0000256" key="1">
    <source>
        <dbReference type="ARBA" id="ARBA00004479"/>
    </source>
</evidence>
<dbReference type="GO" id="GO:0005886">
    <property type="term" value="C:plasma membrane"/>
    <property type="evidence" value="ECO:0007669"/>
    <property type="project" value="TreeGrafter"/>
</dbReference>
<keyword evidence="2" id="KW-0732">Signal</keyword>
<dbReference type="GO" id="GO:0030247">
    <property type="term" value="F:polysaccharide binding"/>
    <property type="evidence" value="ECO:0007669"/>
    <property type="project" value="InterPro"/>
</dbReference>
<comment type="subcellular location">
    <subcellularLocation>
        <location evidence="1">Membrane</location>
        <topology evidence="1">Single-pass type I membrane protein</topology>
    </subcellularLocation>
</comment>
<dbReference type="Gene3D" id="1.10.510.10">
    <property type="entry name" value="Transferase(Phosphotransferase) domain 1"/>
    <property type="match status" value="1"/>
</dbReference>
<dbReference type="InterPro" id="IPR025287">
    <property type="entry name" value="WAK_GUB"/>
</dbReference>